<dbReference type="KEGG" id="nti:DNFV4_02170"/>
<sequence>MMRESIQVCVSIGMLLGLMLAGVADAAEFDTPDPLGAFVYAEYALGDDYFINGVQDTFLFRCNLAQDLESFEGVAFSEISIWGNRTGPWEVFKKQPDGRYAYLRTTHYPTVACLEWCRSKDYLSSGQCLWKRGWPQVR</sequence>
<organism evidence="2 3">
    <name type="scientific">Nitrospira tepida</name>
    <dbReference type="NCBI Taxonomy" id="2973512"/>
    <lineage>
        <taxon>Bacteria</taxon>
        <taxon>Pseudomonadati</taxon>
        <taxon>Nitrospirota</taxon>
        <taxon>Nitrospiria</taxon>
        <taxon>Nitrospirales</taxon>
        <taxon>Nitrospiraceae</taxon>
        <taxon>Nitrospira</taxon>
    </lineage>
</organism>
<feature type="chain" id="PRO_5041677384" evidence="1">
    <location>
        <begin position="27"/>
        <end position="138"/>
    </location>
</feature>
<dbReference type="EMBL" id="OX365700">
    <property type="protein sequence ID" value="CAI4031751.1"/>
    <property type="molecule type" value="Genomic_DNA"/>
</dbReference>
<keyword evidence="3" id="KW-1185">Reference proteome</keyword>
<feature type="signal peptide" evidence="1">
    <location>
        <begin position="1"/>
        <end position="26"/>
    </location>
</feature>
<dbReference type="RefSeq" id="WP_213041717.1">
    <property type="nucleotide sequence ID" value="NZ_OX365700.1"/>
</dbReference>
<evidence type="ECO:0000313" key="3">
    <source>
        <dbReference type="Proteomes" id="UP001179121"/>
    </source>
</evidence>
<proteinExistence type="predicted"/>
<name>A0AA86MZ55_9BACT</name>
<evidence type="ECO:0000256" key="1">
    <source>
        <dbReference type="SAM" id="SignalP"/>
    </source>
</evidence>
<protein>
    <submittedName>
        <fullName evidence="2">Uncharacterized protein</fullName>
    </submittedName>
</protein>
<dbReference type="AlphaFoldDB" id="A0AA86MZ55"/>
<dbReference type="Proteomes" id="UP001179121">
    <property type="component" value="Chromosome"/>
</dbReference>
<keyword evidence="1" id="KW-0732">Signal</keyword>
<gene>
    <name evidence="2" type="ORF">DNFV4_02170</name>
</gene>
<accession>A0AA86MZ55</accession>
<evidence type="ECO:0000313" key="2">
    <source>
        <dbReference type="EMBL" id="CAI4031751.1"/>
    </source>
</evidence>
<reference evidence="2" key="1">
    <citation type="submission" date="2022-10" db="EMBL/GenBank/DDBJ databases">
        <authorList>
            <person name="Koch H."/>
        </authorList>
    </citation>
    <scope>NUCLEOTIDE SEQUENCE</scope>
    <source>
        <strain evidence="2">DNF</strain>
    </source>
</reference>